<evidence type="ECO:0000313" key="3">
    <source>
        <dbReference type="Proteomes" id="UP000887116"/>
    </source>
</evidence>
<feature type="transmembrane region" description="Helical" evidence="1">
    <location>
        <begin position="40"/>
        <end position="59"/>
    </location>
</feature>
<gene>
    <name evidence="2" type="primary">NCL1_36970</name>
    <name evidence="2" type="ORF">TNCT_736571</name>
</gene>
<reference evidence="2" key="1">
    <citation type="submission" date="2020-07" db="EMBL/GenBank/DDBJ databases">
        <title>Multicomponent nature underlies the extraordinary mechanical properties of spider dragline silk.</title>
        <authorList>
            <person name="Kono N."/>
            <person name="Nakamura H."/>
            <person name="Mori M."/>
            <person name="Yoshida Y."/>
            <person name="Ohtoshi R."/>
            <person name="Malay A.D."/>
            <person name="Moran D.A.P."/>
            <person name="Tomita M."/>
            <person name="Numata K."/>
            <person name="Arakawa K."/>
        </authorList>
    </citation>
    <scope>NUCLEOTIDE SEQUENCE</scope>
</reference>
<dbReference type="EMBL" id="BMAO01000505">
    <property type="protein sequence ID" value="GFQ67319.1"/>
    <property type="molecule type" value="Genomic_DNA"/>
</dbReference>
<organism evidence="2 3">
    <name type="scientific">Trichonephila clavata</name>
    <name type="common">Joro spider</name>
    <name type="synonym">Nephila clavata</name>
    <dbReference type="NCBI Taxonomy" id="2740835"/>
    <lineage>
        <taxon>Eukaryota</taxon>
        <taxon>Metazoa</taxon>
        <taxon>Ecdysozoa</taxon>
        <taxon>Arthropoda</taxon>
        <taxon>Chelicerata</taxon>
        <taxon>Arachnida</taxon>
        <taxon>Araneae</taxon>
        <taxon>Araneomorphae</taxon>
        <taxon>Entelegynae</taxon>
        <taxon>Araneoidea</taxon>
        <taxon>Nephilidae</taxon>
        <taxon>Trichonephila</taxon>
    </lineage>
</organism>
<dbReference type="Proteomes" id="UP000887116">
    <property type="component" value="Unassembled WGS sequence"/>
</dbReference>
<evidence type="ECO:0000256" key="1">
    <source>
        <dbReference type="SAM" id="Phobius"/>
    </source>
</evidence>
<sequence>MHYLSSSTNITNRTLSVDGAIQPTTDTTSTVLAIDPVSTLLLWTLIEVVALGFLTTATFKSLHLTRFNYYYPHHIFDSPPYDDFPDTFEFHERKGKAINDESFLRENSTSSIKSKGAFEEVHNYILKRYPLLCSKKNITISIK</sequence>
<keyword evidence="1" id="KW-0472">Membrane</keyword>
<dbReference type="OrthoDB" id="6421909at2759"/>
<proteinExistence type="predicted"/>
<keyword evidence="1" id="KW-1133">Transmembrane helix</keyword>
<protein>
    <submittedName>
        <fullName evidence="2">Uncharacterized protein</fullName>
    </submittedName>
</protein>
<name>A0A8X6F212_TRICU</name>
<keyword evidence="3" id="KW-1185">Reference proteome</keyword>
<evidence type="ECO:0000313" key="2">
    <source>
        <dbReference type="EMBL" id="GFQ67319.1"/>
    </source>
</evidence>
<dbReference type="AlphaFoldDB" id="A0A8X6F212"/>
<comment type="caution">
    <text evidence="2">The sequence shown here is derived from an EMBL/GenBank/DDBJ whole genome shotgun (WGS) entry which is preliminary data.</text>
</comment>
<keyword evidence="1" id="KW-0812">Transmembrane</keyword>
<accession>A0A8X6F212</accession>